<dbReference type="Gene3D" id="2.60.120.10">
    <property type="entry name" value="Jelly Rolls"/>
    <property type="match status" value="1"/>
</dbReference>
<organism evidence="6 7">
    <name type="scientific">Glossina palpalis gambiensis</name>
    <dbReference type="NCBI Taxonomy" id="67801"/>
    <lineage>
        <taxon>Eukaryota</taxon>
        <taxon>Metazoa</taxon>
        <taxon>Ecdysozoa</taxon>
        <taxon>Arthropoda</taxon>
        <taxon>Hexapoda</taxon>
        <taxon>Insecta</taxon>
        <taxon>Pterygota</taxon>
        <taxon>Neoptera</taxon>
        <taxon>Endopterygota</taxon>
        <taxon>Diptera</taxon>
        <taxon>Brachycera</taxon>
        <taxon>Muscomorpha</taxon>
        <taxon>Hippoboscoidea</taxon>
        <taxon>Glossinidae</taxon>
        <taxon>Glossina</taxon>
    </lineage>
</organism>
<dbReference type="GO" id="GO:0005085">
    <property type="term" value="F:guanyl-nucleotide exchange factor activity"/>
    <property type="evidence" value="ECO:0007669"/>
    <property type="project" value="UniProtKB-KW"/>
</dbReference>
<reference evidence="7" key="1">
    <citation type="submission" date="2015-01" db="EMBL/GenBank/DDBJ databases">
        <authorList>
            <person name="Aksoy S."/>
            <person name="Warren W."/>
            <person name="Wilson R.K."/>
        </authorList>
    </citation>
    <scope>NUCLEOTIDE SEQUENCE [LARGE SCALE GENOMIC DNA]</scope>
    <source>
        <strain evidence="7">IAEA</strain>
    </source>
</reference>
<feature type="domain" description="DEP" evidence="4">
    <location>
        <begin position="55"/>
        <end position="108"/>
    </location>
</feature>
<dbReference type="PROSITE" id="PS50212">
    <property type="entry name" value="RASGEF_NTER"/>
    <property type="match status" value="1"/>
</dbReference>
<keyword evidence="1" id="KW-0344">Guanine-nucleotide releasing factor</keyword>
<dbReference type="InterPro" id="IPR018490">
    <property type="entry name" value="cNMP-bd_dom_sf"/>
</dbReference>
<dbReference type="Gene3D" id="1.10.10.10">
    <property type="entry name" value="Winged helix-like DNA-binding domain superfamily/Winged helix DNA-binding domain"/>
    <property type="match status" value="1"/>
</dbReference>
<dbReference type="PROSITE" id="PS50042">
    <property type="entry name" value="CNMP_BINDING_3"/>
    <property type="match status" value="1"/>
</dbReference>
<feature type="region of interest" description="Disordered" evidence="2">
    <location>
        <begin position="16"/>
        <end position="39"/>
    </location>
</feature>
<dbReference type="InterPro" id="IPR023578">
    <property type="entry name" value="Ras_GEF_dom_sf"/>
</dbReference>
<dbReference type="Gene3D" id="1.10.8.1240">
    <property type="match status" value="1"/>
</dbReference>
<sequence>MNDIINSCKLKNGFGPSVSATNTSPTKRPLSPDHPNPALPITEVSGKLIRKCAPGTEFVDWLVNLSPIVHTRAQAAGMWQALLEEGILSHVNKEQPFKDKCFLYRFRVDEDGTAGTPSTEDINAANEQIRESLSALFQRGPDATLRMILRKPSHERTTEELELVFEELLHIAALSHLSTSIKRELSSIIVFESHAQAGTILFSQGDEGRSWYIILKGSVDVVIHGKGTVATLKSGDDFGKLALINDAPRAATIVLKENNCHLLRVDKEHFNRILRDVEANTLRLQEHGKDVLVLERVAKQRGQHSAFKYTVMSGTPAKMLEHLLETRLGNQVGGVDPFLDDFLLTHIVFMPVVQLVDELAN</sequence>
<keyword evidence="7" id="KW-1185">Reference proteome</keyword>
<dbReference type="InterPro" id="IPR000651">
    <property type="entry name" value="Ras-like_Gua-exchang_fac_N"/>
</dbReference>
<evidence type="ECO:0000259" key="5">
    <source>
        <dbReference type="PROSITE" id="PS50212"/>
    </source>
</evidence>
<dbReference type="InterPro" id="IPR036388">
    <property type="entry name" value="WH-like_DNA-bd_sf"/>
</dbReference>
<reference evidence="6" key="2">
    <citation type="submission" date="2020-05" db="UniProtKB">
        <authorList>
            <consortium name="EnsemblMetazoa"/>
        </authorList>
    </citation>
    <scope>IDENTIFICATION</scope>
    <source>
        <strain evidence="6">IAEA</strain>
    </source>
</reference>
<dbReference type="SMART" id="SM00049">
    <property type="entry name" value="DEP"/>
    <property type="match status" value="1"/>
</dbReference>
<dbReference type="EMBL" id="JXJN01012779">
    <property type="status" value="NOT_ANNOTATED_CDS"/>
    <property type="molecule type" value="Genomic_DNA"/>
</dbReference>
<evidence type="ECO:0000259" key="3">
    <source>
        <dbReference type="PROSITE" id="PS50042"/>
    </source>
</evidence>
<evidence type="ECO:0000256" key="2">
    <source>
        <dbReference type="SAM" id="MobiDB-lite"/>
    </source>
</evidence>
<evidence type="ECO:0000313" key="7">
    <source>
        <dbReference type="Proteomes" id="UP000092460"/>
    </source>
</evidence>
<dbReference type="EnsemblMetazoa" id="GPPI027103-RA">
    <property type="protein sequence ID" value="GPPI027103-PA"/>
    <property type="gene ID" value="GPPI027103"/>
</dbReference>
<dbReference type="InterPro" id="IPR014710">
    <property type="entry name" value="RmlC-like_jellyroll"/>
</dbReference>
<dbReference type="AlphaFoldDB" id="A0A1B0BE43"/>
<dbReference type="VEuPathDB" id="VectorBase:GPPI027103"/>
<dbReference type="PANTHER" id="PTHR23011">
    <property type="entry name" value="CYCLIC NUCLEOTIDE-BINDING DOMAIN CONTAINING PROTEIN"/>
    <property type="match status" value="1"/>
</dbReference>
<dbReference type="InterPro" id="IPR000591">
    <property type="entry name" value="DEP_dom"/>
</dbReference>
<name>A0A1B0BE43_9MUSC</name>
<dbReference type="STRING" id="67801.A0A1B0BE43"/>
<dbReference type="InterPro" id="IPR036390">
    <property type="entry name" value="WH_DNA-bd_sf"/>
</dbReference>
<evidence type="ECO:0008006" key="8">
    <source>
        <dbReference type="Google" id="ProtNLM"/>
    </source>
</evidence>
<dbReference type="PRINTS" id="PR00103">
    <property type="entry name" value="CAMPKINASE"/>
</dbReference>
<evidence type="ECO:0000313" key="6">
    <source>
        <dbReference type="EnsemblMetazoa" id="GPPI027103-PA"/>
    </source>
</evidence>
<dbReference type="Gene3D" id="1.20.870.10">
    <property type="entry name" value="Son of sevenless (SoS) protein Chain: S domain 1"/>
    <property type="match status" value="1"/>
</dbReference>
<evidence type="ECO:0000256" key="1">
    <source>
        <dbReference type="PROSITE-ProRule" id="PRU00135"/>
    </source>
</evidence>
<dbReference type="SMART" id="SM00100">
    <property type="entry name" value="cNMP"/>
    <property type="match status" value="1"/>
</dbReference>
<dbReference type="SUPFAM" id="SSF48366">
    <property type="entry name" value="Ras GEF"/>
    <property type="match status" value="1"/>
</dbReference>
<dbReference type="Pfam" id="PF00027">
    <property type="entry name" value="cNMP_binding"/>
    <property type="match status" value="1"/>
</dbReference>
<dbReference type="CDD" id="cd00038">
    <property type="entry name" value="CAP_ED"/>
    <property type="match status" value="1"/>
</dbReference>
<dbReference type="PANTHER" id="PTHR23011:SF28">
    <property type="entry name" value="CYCLIC NUCLEOTIDE-BINDING DOMAIN CONTAINING PROTEIN"/>
    <property type="match status" value="1"/>
</dbReference>
<proteinExistence type="predicted"/>
<accession>A0A1B0BE43</accession>
<feature type="domain" description="N-terminal Ras-GEF" evidence="5">
    <location>
        <begin position="307"/>
        <end position="361"/>
    </location>
</feature>
<protein>
    <recommendedName>
        <fullName evidence="8">Cyclic nucleotide-binding domain-containing protein</fullName>
    </recommendedName>
</protein>
<dbReference type="Proteomes" id="UP000092460">
    <property type="component" value="Unassembled WGS sequence"/>
</dbReference>
<dbReference type="Pfam" id="PF00610">
    <property type="entry name" value="DEP"/>
    <property type="match status" value="1"/>
</dbReference>
<feature type="domain" description="Cyclic nucleotide-binding" evidence="3">
    <location>
        <begin position="173"/>
        <end position="274"/>
    </location>
</feature>
<dbReference type="SUPFAM" id="SSF46785">
    <property type="entry name" value="Winged helix' DNA-binding domain"/>
    <property type="match status" value="1"/>
</dbReference>
<dbReference type="EMBL" id="JXJN01012780">
    <property type="status" value="NOT_ANNOTATED_CDS"/>
    <property type="molecule type" value="Genomic_DNA"/>
</dbReference>
<evidence type="ECO:0000259" key="4">
    <source>
        <dbReference type="PROSITE" id="PS50186"/>
    </source>
</evidence>
<dbReference type="SUPFAM" id="SSF51206">
    <property type="entry name" value="cAMP-binding domain-like"/>
    <property type="match status" value="1"/>
</dbReference>
<dbReference type="FunFam" id="2.60.120.10:FF:000015">
    <property type="entry name" value="Rap guanine nucleotide exchange factor 4"/>
    <property type="match status" value="1"/>
</dbReference>
<dbReference type="EMBL" id="JXJN01012781">
    <property type="status" value="NOT_ANNOTATED_CDS"/>
    <property type="molecule type" value="Genomic_DNA"/>
</dbReference>
<dbReference type="InterPro" id="IPR000595">
    <property type="entry name" value="cNMP-bd_dom"/>
</dbReference>
<dbReference type="GO" id="GO:0035556">
    <property type="term" value="P:intracellular signal transduction"/>
    <property type="evidence" value="ECO:0007669"/>
    <property type="project" value="InterPro"/>
</dbReference>
<dbReference type="PROSITE" id="PS50186">
    <property type="entry name" value="DEP"/>
    <property type="match status" value="1"/>
</dbReference>